<protein>
    <submittedName>
        <fullName evidence="3">PPOX class F420-dependent oxidoreductase</fullName>
        <ecNumber evidence="3">1.-.-.-</ecNumber>
    </submittedName>
</protein>
<dbReference type="GO" id="GO:0016627">
    <property type="term" value="F:oxidoreductase activity, acting on the CH-CH group of donors"/>
    <property type="evidence" value="ECO:0007669"/>
    <property type="project" value="TreeGrafter"/>
</dbReference>
<dbReference type="Gene3D" id="2.30.110.10">
    <property type="entry name" value="Electron Transport, Fmn-binding Protein, Chain A"/>
    <property type="match status" value="1"/>
</dbReference>
<keyword evidence="4" id="KW-1185">Reference proteome</keyword>
<dbReference type="RefSeq" id="WP_128555853.1">
    <property type="nucleotide sequence ID" value="NZ_QUAK01000064.1"/>
</dbReference>
<dbReference type="GO" id="GO:0070967">
    <property type="term" value="F:coenzyme F420 binding"/>
    <property type="evidence" value="ECO:0007669"/>
    <property type="project" value="TreeGrafter"/>
</dbReference>
<dbReference type="InterPro" id="IPR011576">
    <property type="entry name" value="Pyridox_Oxase_N"/>
</dbReference>
<dbReference type="PANTHER" id="PTHR35176:SF11">
    <property type="entry name" value="PYRIDOXAMINE 5'-PHOSPHATE OXIDASE FAMILY PROTEIN"/>
    <property type="match status" value="1"/>
</dbReference>
<dbReference type="AlphaFoldDB" id="A0A372M7Q3"/>
<proteinExistence type="predicted"/>
<evidence type="ECO:0000313" key="4">
    <source>
        <dbReference type="Proteomes" id="UP000263094"/>
    </source>
</evidence>
<sequence length="137" mass="15064">MSLETLGRARYVSLTTYRRNGTAVPTPVWAAPDGGELLVISKNDAGKVKRLRNDGRVEVVVCDLRGRIEEGAVRAQGTARLLDDAELPRVRKALARKYGWQFWMSDAPIRLLRGGKRPHTAISVRLKADAGTALGQD</sequence>
<evidence type="ECO:0000313" key="3">
    <source>
        <dbReference type="EMBL" id="RFU86535.1"/>
    </source>
</evidence>
<organism evidence="3 4">
    <name type="scientific">Streptomyces triticagri</name>
    <dbReference type="NCBI Taxonomy" id="2293568"/>
    <lineage>
        <taxon>Bacteria</taxon>
        <taxon>Bacillati</taxon>
        <taxon>Actinomycetota</taxon>
        <taxon>Actinomycetes</taxon>
        <taxon>Kitasatosporales</taxon>
        <taxon>Streptomycetaceae</taxon>
        <taxon>Streptomyces</taxon>
    </lineage>
</organism>
<gene>
    <name evidence="3" type="ORF">DY218_11495</name>
</gene>
<dbReference type="InterPro" id="IPR019965">
    <property type="entry name" value="PPOX_F420-dep_Rv2061_put"/>
</dbReference>
<dbReference type="EC" id="1.-.-.-" evidence="3"/>
<keyword evidence="1 3" id="KW-0560">Oxidoreductase</keyword>
<dbReference type="NCBIfam" id="TIGR03666">
    <property type="entry name" value="Rv2061_F420"/>
    <property type="match status" value="1"/>
</dbReference>
<name>A0A372M7Q3_9ACTN</name>
<dbReference type="Proteomes" id="UP000263094">
    <property type="component" value="Unassembled WGS sequence"/>
</dbReference>
<dbReference type="EMBL" id="QUAK01000064">
    <property type="protein sequence ID" value="RFU86535.1"/>
    <property type="molecule type" value="Genomic_DNA"/>
</dbReference>
<feature type="domain" description="Pyridoxamine 5'-phosphate oxidase N-terminal" evidence="2">
    <location>
        <begin position="6"/>
        <end position="100"/>
    </location>
</feature>
<accession>A0A372M7Q3</accession>
<dbReference type="PANTHER" id="PTHR35176">
    <property type="entry name" value="HEME OXYGENASE HI_0854-RELATED"/>
    <property type="match status" value="1"/>
</dbReference>
<dbReference type="Pfam" id="PF01243">
    <property type="entry name" value="PNPOx_N"/>
    <property type="match status" value="1"/>
</dbReference>
<comment type="caution">
    <text evidence="3">The sequence shown here is derived from an EMBL/GenBank/DDBJ whole genome shotgun (WGS) entry which is preliminary data.</text>
</comment>
<dbReference type="InterPro" id="IPR012349">
    <property type="entry name" value="Split_barrel_FMN-bd"/>
</dbReference>
<evidence type="ECO:0000259" key="2">
    <source>
        <dbReference type="Pfam" id="PF01243"/>
    </source>
</evidence>
<dbReference type="GO" id="GO:0005829">
    <property type="term" value="C:cytosol"/>
    <property type="evidence" value="ECO:0007669"/>
    <property type="project" value="TreeGrafter"/>
</dbReference>
<dbReference type="OrthoDB" id="5738083at2"/>
<dbReference type="InterPro" id="IPR052019">
    <property type="entry name" value="F420H2_bilvrd_red/Heme_oxyg"/>
</dbReference>
<dbReference type="SUPFAM" id="SSF50475">
    <property type="entry name" value="FMN-binding split barrel"/>
    <property type="match status" value="1"/>
</dbReference>
<reference evidence="3 4" key="1">
    <citation type="submission" date="2018-08" db="EMBL/GenBank/DDBJ databases">
        <title>Isolation, diversity and antifungal activity of Actinobacteria from wheat.</title>
        <authorList>
            <person name="Han C."/>
        </authorList>
    </citation>
    <scope>NUCLEOTIDE SEQUENCE [LARGE SCALE GENOMIC DNA]</scope>
    <source>
        <strain evidence="3 4">NEAU-YY421</strain>
    </source>
</reference>
<evidence type="ECO:0000256" key="1">
    <source>
        <dbReference type="ARBA" id="ARBA00023002"/>
    </source>
</evidence>